<dbReference type="EMBL" id="JAHLQT010023139">
    <property type="protein sequence ID" value="KAG7165879.1"/>
    <property type="molecule type" value="Genomic_DNA"/>
</dbReference>
<protein>
    <recommendedName>
        <fullName evidence="3">CCHC-type domain-containing protein</fullName>
    </recommendedName>
</protein>
<organism evidence="1 2">
    <name type="scientific">Homarus americanus</name>
    <name type="common">American lobster</name>
    <dbReference type="NCBI Taxonomy" id="6706"/>
    <lineage>
        <taxon>Eukaryota</taxon>
        <taxon>Metazoa</taxon>
        <taxon>Ecdysozoa</taxon>
        <taxon>Arthropoda</taxon>
        <taxon>Crustacea</taxon>
        <taxon>Multicrustacea</taxon>
        <taxon>Malacostraca</taxon>
        <taxon>Eumalacostraca</taxon>
        <taxon>Eucarida</taxon>
        <taxon>Decapoda</taxon>
        <taxon>Pleocyemata</taxon>
        <taxon>Astacidea</taxon>
        <taxon>Nephropoidea</taxon>
        <taxon>Nephropidae</taxon>
        <taxon>Homarus</taxon>
    </lineage>
</organism>
<dbReference type="Proteomes" id="UP000747542">
    <property type="component" value="Unassembled WGS sequence"/>
</dbReference>
<evidence type="ECO:0000313" key="2">
    <source>
        <dbReference type="Proteomes" id="UP000747542"/>
    </source>
</evidence>
<evidence type="ECO:0000313" key="1">
    <source>
        <dbReference type="EMBL" id="KAG7165879.1"/>
    </source>
</evidence>
<reference evidence="1" key="1">
    <citation type="journal article" date="2021" name="Sci. Adv.">
        <title>The American lobster genome reveals insights on longevity, neural, and immune adaptations.</title>
        <authorList>
            <person name="Polinski J.M."/>
            <person name="Zimin A.V."/>
            <person name="Clark K.F."/>
            <person name="Kohn A.B."/>
            <person name="Sadowski N."/>
            <person name="Timp W."/>
            <person name="Ptitsyn A."/>
            <person name="Khanna P."/>
            <person name="Romanova D.Y."/>
            <person name="Williams P."/>
            <person name="Greenwood S.J."/>
            <person name="Moroz L.L."/>
            <person name="Walt D.R."/>
            <person name="Bodnar A.G."/>
        </authorList>
    </citation>
    <scope>NUCLEOTIDE SEQUENCE</scope>
    <source>
        <strain evidence="1">GMGI-L3</strain>
    </source>
</reference>
<accession>A0A8J5K6H1</accession>
<sequence length="785" mass="86916">ASKVKLFNAVSSQLLGDNVDVSLREDHGEARQINVVESRSVNDELRLLESQIKLKEVGIRQAEAEAIAKDRKELGYVRRKLKLKQKRSWKRSPPNGASKFSTYPCSYCGKPGHKAEFCWTRLQLNMGKPAMIITEETNTSPVGVMAGLSKADRMPIGLISTKGEARESAVSVVASRDFDLFQESFAKDPDVGTFRPFLSQGTVEVDGVETPVTTLRDSGCLQTLIKEGVVAARKTDKYIVLGSFGVKSSCFSGIANVACMHELPVAGVDLILGNDLAGGQMGNVTPPPVLRERPESTAQLQQLEDDMPGVFPLCAVTRSMSITNDHNGLFADSIASQDISSAANPVTGRVALIAAQEQDDSLRLLFDQVSDPANDSGPTTRYFSQDVVHVRNMQERSPYLRNDGSLFSHLYIVMQHRDTYIPSIIKEFTREKRRKGVRRKVVGKNKLPVSWDDFLCHPPNKQELFAFLSKKIASEDNPKDKEIIMISGATAILRGTNRPMAPCDHEEADTRLLIHLQDVLLIGCTNCLMRIVDTDVVVTLTDKFPHLITLCQDESIWVAFGTGKNFTYHHISAIYEDMGREKSLALPVLRSFTGCDVTSTFFGRGKKPDKVVSNTVTCDGLEEDELPKHDLGELKAAMKLNNSDVLSDPSSKLCHLLQDQRSDVMCLLQEFQHIFGDVTQLNTVVTRGVVLVDDIAPVKQVPYSMSSQKIGILNDEVQGGDVTTLSPPHSTTITITWSNLSLGEENGFTKLLDPSEHRFRTSFLYDYETSFSSDYETEVSRQLCL</sequence>
<proteinExistence type="predicted"/>
<dbReference type="AlphaFoldDB" id="A0A8J5K6H1"/>
<feature type="non-terminal residue" evidence="1">
    <location>
        <position position="1"/>
    </location>
</feature>
<comment type="caution">
    <text evidence="1">The sequence shown here is derived from an EMBL/GenBank/DDBJ whole genome shotgun (WGS) entry which is preliminary data.</text>
</comment>
<evidence type="ECO:0008006" key="3">
    <source>
        <dbReference type="Google" id="ProtNLM"/>
    </source>
</evidence>
<feature type="non-terminal residue" evidence="1">
    <location>
        <position position="785"/>
    </location>
</feature>
<name>A0A8J5K6H1_HOMAM</name>
<gene>
    <name evidence="1" type="ORF">Hamer_G011777</name>
</gene>
<keyword evidence="2" id="KW-1185">Reference proteome</keyword>